<dbReference type="InterPro" id="IPR046121">
    <property type="entry name" value="DUF6118"/>
</dbReference>
<evidence type="ECO:0000313" key="2">
    <source>
        <dbReference type="EMBL" id="ESQ89773.1"/>
    </source>
</evidence>
<keyword evidence="1" id="KW-1133">Transmembrane helix</keyword>
<keyword evidence="1" id="KW-0812">Transmembrane</keyword>
<evidence type="ECO:0000256" key="1">
    <source>
        <dbReference type="SAM" id="Phobius"/>
    </source>
</evidence>
<accession>V4REG3</accession>
<dbReference type="STRING" id="1121022.GCA_000376105_01927"/>
<sequence length="227" mass="24875">MTENTDIEAEPKSPAEAFEDLRREVAFMRKVIERMADDHRAAPNYSETLGSMADCLTAASASLDWLTQRPIVKTTAEQMAQQMSKAGNEARAADQQTIAEAAKALNDTNHDLSSWIASARKADDQDREVLRFSAIAVGVGAVVAIVLTMACLRLFPEHGAAWLLGKDRLEAGQQLMASADPDQWAAIQAAVNLERDNHQPIVECQKNAERTGKDQRCRVTVKAASKR</sequence>
<dbReference type="eggNOG" id="ENOG5032ZSD">
    <property type="taxonomic scope" value="Bacteria"/>
</dbReference>
<dbReference type="AlphaFoldDB" id="V4REG3"/>
<protein>
    <submittedName>
        <fullName evidence="2">Uncharacterized protein</fullName>
    </submittedName>
</protein>
<dbReference type="EMBL" id="AWGB01000028">
    <property type="protein sequence ID" value="ESQ89773.1"/>
    <property type="molecule type" value="Genomic_DNA"/>
</dbReference>
<gene>
    <name evidence="2" type="ORF">ABENE_13605</name>
</gene>
<dbReference type="PATRIC" id="fig|1121022.4.peg.2764"/>
<organism evidence="2 3">
    <name type="scientific">Asticcacaulis benevestitus DSM 16100 = ATCC BAA-896</name>
    <dbReference type="NCBI Taxonomy" id="1121022"/>
    <lineage>
        <taxon>Bacteria</taxon>
        <taxon>Pseudomonadati</taxon>
        <taxon>Pseudomonadota</taxon>
        <taxon>Alphaproteobacteria</taxon>
        <taxon>Caulobacterales</taxon>
        <taxon>Caulobacteraceae</taxon>
        <taxon>Asticcacaulis</taxon>
    </lineage>
</organism>
<evidence type="ECO:0000313" key="3">
    <source>
        <dbReference type="Proteomes" id="UP000017837"/>
    </source>
</evidence>
<feature type="transmembrane region" description="Helical" evidence="1">
    <location>
        <begin position="129"/>
        <end position="155"/>
    </location>
</feature>
<dbReference type="Pfam" id="PF19613">
    <property type="entry name" value="DUF6118"/>
    <property type="match status" value="1"/>
</dbReference>
<name>V4REG3_9CAUL</name>
<comment type="caution">
    <text evidence="2">The sequence shown here is derived from an EMBL/GenBank/DDBJ whole genome shotgun (WGS) entry which is preliminary data.</text>
</comment>
<proteinExistence type="predicted"/>
<dbReference type="RefSeq" id="WP_018081594.1">
    <property type="nucleotide sequence ID" value="NZ_AQWM01000006.1"/>
</dbReference>
<keyword evidence="1" id="KW-0472">Membrane</keyword>
<reference evidence="2 3" key="1">
    <citation type="journal article" date="2014" name="Nature">
        <title>Sequential evolution of bacterial morphology by co-option of a developmental regulator.</title>
        <authorList>
            <person name="Jiang C."/>
            <person name="Brown P.J."/>
            <person name="Ducret A."/>
            <person name="Brun Y.V."/>
        </authorList>
    </citation>
    <scope>NUCLEOTIDE SEQUENCE [LARGE SCALE GENOMIC DNA]</scope>
    <source>
        <strain evidence="2 3">DSM 16100</strain>
    </source>
</reference>
<dbReference type="Proteomes" id="UP000017837">
    <property type="component" value="Unassembled WGS sequence"/>
</dbReference>
<keyword evidence="3" id="KW-1185">Reference proteome</keyword>